<proteinExistence type="inferred from homology"/>
<dbReference type="PANTHER" id="PTHR42844:SF1">
    <property type="entry name" value="DIHYDRONEOPTERIN ALDOLASE 1-RELATED"/>
    <property type="match status" value="1"/>
</dbReference>
<evidence type="ECO:0000313" key="9">
    <source>
        <dbReference type="Proteomes" id="UP000238034"/>
    </source>
</evidence>
<dbReference type="NCBIfam" id="TIGR00526">
    <property type="entry name" value="folB_dom"/>
    <property type="match status" value="1"/>
</dbReference>
<evidence type="ECO:0000256" key="4">
    <source>
        <dbReference type="ARBA" id="ARBA00022909"/>
    </source>
</evidence>
<dbReference type="NCBIfam" id="TIGR00525">
    <property type="entry name" value="folB"/>
    <property type="match status" value="1"/>
</dbReference>
<evidence type="ECO:0000256" key="2">
    <source>
        <dbReference type="ARBA" id="ARBA00005013"/>
    </source>
</evidence>
<comment type="similarity">
    <text evidence="3 6">Belongs to the DHNA family.</text>
</comment>
<dbReference type="GO" id="GO:0046654">
    <property type="term" value="P:tetrahydrofolate biosynthetic process"/>
    <property type="evidence" value="ECO:0007669"/>
    <property type="project" value="UniProtKB-UniRule"/>
</dbReference>
<dbReference type="InterPro" id="IPR043133">
    <property type="entry name" value="GTP-CH-I_C/QueF"/>
</dbReference>
<evidence type="ECO:0000256" key="3">
    <source>
        <dbReference type="ARBA" id="ARBA00005708"/>
    </source>
</evidence>
<comment type="catalytic activity">
    <reaction evidence="1 6">
        <text>7,8-dihydroneopterin = 6-hydroxymethyl-7,8-dihydropterin + glycolaldehyde</text>
        <dbReference type="Rhea" id="RHEA:10540"/>
        <dbReference type="ChEBI" id="CHEBI:17001"/>
        <dbReference type="ChEBI" id="CHEBI:17071"/>
        <dbReference type="ChEBI" id="CHEBI:44841"/>
        <dbReference type="EC" id="4.1.2.25"/>
    </reaction>
</comment>
<dbReference type="Pfam" id="PF02152">
    <property type="entry name" value="FolB"/>
    <property type="match status" value="1"/>
</dbReference>
<evidence type="ECO:0000259" key="7">
    <source>
        <dbReference type="SMART" id="SM00905"/>
    </source>
</evidence>
<reference evidence="8 9" key="1">
    <citation type="submission" date="2018-03" db="EMBL/GenBank/DDBJ databases">
        <title>Genomic Encyclopedia of Type Strains, Phase III (KMG-III): the genomes of soil and plant-associated and newly described type strains.</title>
        <authorList>
            <person name="Whitman W."/>
        </authorList>
    </citation>
    <scope>NUCLEOTIDE SEQUENCE [LARGE SCALE GENOMIC DNA]</scope>
    <source>
        <strain evidence="8 9">CGMCC 1.9313</strain>
    </source>
</reference>
<dbReference type="PANTHER" id="PTHR42844">
    <property type="entry name" value="DIHYDRONEOPTERIN ALDOLASE 1-RELATED"/>
    <property type="match status" value="1"/>
</dbReference>
<dbReference type="GO" id="GO:0005737">
    <property type="term" value="C:cytoplasm"/>
    <property type="evidence" value="ECO:0007669"/>
    <property type="project" value="TreeGrafter"/>
</dbReference>
<gene>
    <name evidence="8" type="ORF">B0I27_10689</name>
</gene>
<dbReference type="Proteomes" id="UP000238034">
    <property type="component" value="Unassembled WGS sequence"/>
</dbReference>
<dbReference type="SMART" id="SM00905">
    <property type="entry name" value="FolB"/>
    <property type="match status" value="1"/>
</dbReference>
<dbReference type="SUPFAM" id="SSF55620">
    <property type="entry name" value="Tetrahydrobiopterin biosynthesis enzymes-like"/>
    <property type="match status" value="1"/>
</dbReference>
<feature type="domain" description="Dihydroneopterin aldolase/epimerase" evidence="7">
    <location>
        <begin position="8"/>
        <end position="119"/>
    </location>
</feature>
<dbReference type="InterPro" id="IPR006156">
    <property type="entry name" value="Dihydroneopterin_aldolase"/>
</dbReference>
<dbReference type="GO" id="GO:0004150">
    <property type="term" value="F:dihydroneopterin aldolase activity"/>
    <property type="evidence" value="ECO:0007669"/>
    <property type="project" value="UniProtKB-UniRule"/>
</dbReference>
<sequence>MAGIVKRISLEGVKIFAYHGYFPEEQIVGTPFSVDVSTEMESTDDDSDKLELTVDYGRLFEIVSEEMKITRKLLEKVAYSILNRIKDEFPAVSKITVSITKLSLPIKGEIRNSKVELAYVR</sequence>
<protein>
    <recommendedName>
        <fullName evidence="6">7,8-dihydroneopterin aldolase</fullName>
        <ecNumber evidence="6">4.1.2.25</ecNumber>
    </recommendedName>
</protein>
<dbReference type="GO" id="GO:0046656">
    <property type="term" value="P:folic acid biosynthetic process"/>
    <property type="evidence" value="ECO:0007669"/>
    <property type="project" value="UniProtKB-UniRule"/>
</dbReference>
<comment type="pathway">
    <text evidence="2 6">Cofactor biosynthesis; tetrahydrofolate biosynthesis; 2-amino-4-hydroxy-6-hydroxymethyl-7,8-dihydropteridine diphosphate from 7,8-dihydroneopterin triphosphate: step 3/4.</text>
</comment>
<dbReference type="InterPro" id="IPR006157">
    <property type="entry name" value="FolB_dom"/>
</dbReference>
<comment type="caution">
    <text evidence="8">The sequence shown here is derived from an EMBL/GenBank/DDBJ whole genome shotgun (WGS) entry which is preliminary data.</text>
</comment>
<dbReference type="EMBL" id="PVTH01000006">
    <property type="protein sequence ID" value="PRY52330.1"/>
    <property type="molecule type" value="Genomic_DNA"/>
</dbReference>
<keyword evidence="5 6" id="KW-0456">Lyase</keyword>
<keyword evidence="4 6" id="KW-0289">Folate biosynthesis</keyword>
<name>A0A2T0U340_9SPHI</name>
<dbReference type="OrthoDB" id="9803748at2"/>
<accession>A0A2T0U340</accession>
<comment type="function">
    <text evidence="6">Catalyzes the conversion of 7,8-dihydroneopterin to 6-hydroxymethyl-7,8-dihydropterin.</text>
</comment>
<dbReference type="EC" id="4.1.2.25" evidence="6"/>
<evidence type="ECO:0000256" key="1">
    <source>
        <dbReference type="ARBA" id="ARBA00001353"/>
    </source>
</evidence>
<keyword evidence="9" id="KW-1185">Reference proteome</keyword>
<dbReference type="UniPathway" id="UPA00077">
    <property type="reaction ID" value="UER00154"/>
</dbReference>
<dbReference type="RefSeq" id="WP_106293365.1">
    <property type="nucleotide sequence ID" value="NZ_PVTH01000006.1"/>
</dbReference>
<dbReference type="Gene3D" id="3.30.1130.10">
    <property type="match status" value="1"/>
</dbReference>
<evidence type="ECO:0000256" key="5">
    <source>
        <dbReference type="ARBA" id="ARBA00023239"/>
    </source>
</evidence>
<dbReference type="AlphaFoldDB" id="A0A2T0U340"/>
<evidence type="ECO:0000313" key="8">
    <source>
        <dbReference type="EMBL" id="PRY52330.1"/>
    </source>
</evidence>
<organism evidence="8 9">
    <name type="scientific">Arcticibacter pallidicorallinus</name>
    <dbReference type="NCBI Taxonomy" id="1259464"/>
    <lineage>
        <taxon>Bacteria</taxon>
        <taxon>Pseudomonadati</taxon>
        <taxon>Bacteroidota</taxon>
        <taxon>Sphingobacteriia</taxon>
        <taxon>Sphingobacteriales</taxon>
        <taxon>Sphingobacteriaceae</taxon>
        <taxon>Arcticibacter</taxon>
    </lineage>
</organism>
<evidence type="ECO:0000256" key="6">
    <source>
        <dbReference type="RuleBase" id="RU362079"/>
    </source>
</evidence>